<evidence type="ECO:0000256" key="2">
    <source>
        <dbReference type="ARBA" id="ARBA00022695"/>
    </source>
</evidence>
<evidence type="ECO:0000256" key="7">
    <source>
        <dbReference type="ARBA" id="ARBA00023125"/>
    </source>
</evidence>
<evidence type="ECO:0000259" key="8">
    <source>
        <dbReference type="Pfam" id="PF17917"/>
    </source>
</evidence>
<keyword evidence="2" id="KW-0548">Nucleotidyltransferase</keyword>
<keyword evidence="4" id="KW-0255">Endonuclease</keyword>
<comment type="caution">
    <text evidence="9">The sequence shown here is derived from an EMBL/GenBank/DDBJ whole genome shotgun (WGS) entry which is preliminary data.</text>
</comment>
<dbReference type="SUPFAM" id="SSF53098">
    <property type="entry name" value="Ribonuclease H-like"/>
    <property type="match status" value="1"/>
</dbReference>
<dbReference type="GO" id="GO:0003676">
    <property type="term" value="F:nucleic acid binding"/>
    <property type="evidence" value="ECO:0007669"/>
    <property type="project" value="InterPro"/>
</dbReference>
<dbReference type="Gene3D" id="3.30.420.10">
    <property type="entry name" value="Ribonuclease H-like superfamily/Ribonuclease H"/>
    <property type="match status" value="1"/>
</dbReference>
<evidence type="ECO:0000256" key="6">
    <source>
        <dbReference type="ARBA" id="ARBA00022918"/>
    </source>
</evidence>
<dbReference type="PANTHER" id="PTHR33050:SF7">
    <property type="entry name" value="RIBONUCLEASE H"/>
    <property type="match status" value="1"/>
</dbReference>
<dbReference type="Proteomes" id="UP001152795">
    <property type="component" value="Unassembled WGS sequence"/>
</dbReference>
<name>A0A7D9K2T2_PARCT</name>
<evidence type="ECO:0000256" key="4">
    <source>
        <dbReference type="ARBA" id="ARBA00022759"/>
    </source>
</evidence>
<keyword evidence="3" id="KW-0540">Nuclease</keyword>
<dbReference type="Pfam" id="PF17917">
    <property type="entry name" value="RT_RNaseH"/>
    <property type="match status" value="1"/>
</dbReference>
<reference evidence="9" key="1">
    <citation type="submission" date="2020-04" db="EMBL/GenBank/DDBJ databases">
        <authorList>
            <person name="Alioto T."/>
            <person name="Alioto T."/>
            <person name="Gomez Garrido J."/>
        </authorList>
    </citation>
    <scope>NUCLEOTIDE SEQUENCE</scope>
    <source>
        <strain evidence="9">A484AB</strain>
    </source>
</reference>
<dbReference type="InterPro" id="IPR052055">
    <property type="entry name" value="Hepadnavirus_pol/RT"/>
</dbReference>
<dbReference type="PANTHER" id="PTHR33050">
    <property type="entry name" value="REVERSE TRANSCRIPTASE DOMAIN-CONTAINING PROTEIN"/>
    <property type="match status" value="1"/>
</dbReference>
<gene>
    <name evidence="9" type="ORF">PACLA_8A048220</name>
</gene>
<keyword evidence="10" id="KW-1185">Reference proteome</keyword>
<feature type="non-terminal residue" evidence="9">
    <location>
        <position position="331"/>
    </location>
</feature>
<dbReference type="SUPFAM" id="SSF47823">
    <property type="entry name" value="lambda integrase-like, N-terminal domain"/>
    <property type="match status" value="1"/>
</dbReference>
<dbReference type="OrthoDB" id="6156588at2759"/>
<dbReference type="CDD" id="cd09275">
    <property type="entry name" value="RNase_HI_RT_DIRS1"/>
    <property type="match status" value="1"/>
</dbReference>
<evidence type="ECO:0000256" key="1">
    <source>
        <dbReference type="ARBA" id="ARBA00022679"/>
    </source>
</evidence>
<evidence type="ECO:0000313" key="9">
    <source>
        <dbReference type="EMBL" id="CAB4040573.1"/>
    </source>
</evidence>
<dbReference type="Gene3D" id="1.10.150.130">
    <property type="match status" value="1"/>
</dbReference>
<organism evidence="9 10">
    <name type="scientific">Paramuricea clavata</name>
    <name type="common">Red gorgonian</name>
    <name type="synonym">Violescent sea-whip</name>
    <dbReference type="NCBI Taxonomy" id="317549"/>
    <lineage>
        <taxon>Eukaryota</taxon>
        <taxon>Metazoa</taxon>
        <taxon>Cnidaria</taxon>
        <taxon>Anthozoa</taxon>
        <taxon>Octocorallia</taxon>
        <taxon>Malacalcyonacea</taxon>
        <taxon>Plexauridae</taxon>
        <taxon>Paramuricea</taxon>
    </lineage>
</organism>
<evidence type="ECO:0000313" key="10">
    <source>
        <dbReference type="Proteomes" id="UP001152795"/>
    </source>
</evidence>
<dbReference type="InterPro" id="IPR012337">
    <property type="entry name" value="RNaseH-like_sf"/>
</dbReference>
<keyword evidence="7" id="KW-0238">DNA-binding</keyword>
<protein>
    <submittedName>
        <fullName evidence="9">Enzymatic poly</fullName>
    </submittedName>
</protein>
<keyword evidence="1" id="KW-0808">Transferase</keyword>
<proteinExistence type="predicted"/>
<keyword evidence="6" id="KW-0695">RNA-directed DNA polymerase</keyword>
<dbReference type="InterPro" id="IPR036397">
    <property type="entry name" value="RNaseH_sf"/>
</dbReference>
<sequence length="331" mass="37234">TAVNVVYRPEPDITIRTDASKQGWGCAVNDLATGGLWTVEEQEDHINYLEMLAVLFGLKAYKQLVSDKHVKVLVDNTTVQVTLNKMGTSHSPKLNALVKSIWDWCIIHHIWLTVARIPGKENIEADYESRKCRRNTEWCLDKKLFHKACEKLHFMPNIDLFASRINYQYNQSGSPENSEGTMRRTYSCAKVAHTDMVASCYENACSETSAASNAGIHIISTQQTNRKAPSPSQNVPVAVSLIRKQLENRGFSQTVTNVMDASWRSGTRKQYECYLSKWELYCSERKIDPFYPALEDGINFLGELYDQGTGYSGLNTARSALSSIIVSTNNG</sequence>
<evidence type="ECO:0000256" key="5">
    <source>
        <dbReference type="ARBA" id="ARBA00022801"/>
    </source>
</evidence>
<evidence type="ECO:0000256" key="3">
    <source>
        <dbReference type="ARBA" id="ARBA00022722"/>
    </source>
</evidence>
<dbReference type="EMBL" id="CACRXK020026971">
    <property type="protein sequence ID" value="CAB4040573.1"/>
    <property type="molecule type" value="Genomic_DNA"/>
</dbReference>
<feature type="non-terminal residue" evidence="9">
    <location>
        <position position="1"/>
    </location>
</feature>
<feature type="domain" description="Reverse transcriptase RNase H-like" evidence="8">
    <location>
        <begin position="10"/>
        <end position="85"/>
    </location>
</feature>
<dbReference type="InterPro" id="IPR010998">
    <property type="entry name" value="Integrase_recombinase_N"/>
</dbReference>
<dbReference type="InterPro" id="IPR041373">
    <property type="entry name" value="RT_RNaseH"/>
</dbReference>
<keyword evidence="5" id="KW-0378">Hydrolase</keyword>
<accession>A0A7D9K2T2</accession>
<dbReference type="AlphaFoldDB" id="A0A7D9K2T2"/>